<feature type="compositionally biased region" description="Basic and acidic residues" evidence="10">
    <location>
        <begin position="197"/>
        <end position="206"/>
    </location>
</feature>
<feature type="compositionally biased region" description="Polar residues" evidence="10">
    <location>
        <begin position="34"/>
        <end position="54"/>
    </location>
</feature>
<evidence type="ECO:0000256" key="3">
    <source>
        <dbReference type="ARBA" id="ARBA00022448"/>
    </source>
</evidence>
<evidence type="ECO:0000256" key="10">
    <source>
        <dbReference type="SAM" id="MobiDB-lite"/>
    </source>
</evidence>
<sequence length="884" mass="95301">MIDVLRNEIRSYVRIIYYRVRQSSVSIKMPRQPDAQQPNMAENDTENGNSSDGASQREVKVNPLHDLIAGGVAGSASVVVGHPFDTIKVRLQTSGNSNGNGNGSSLALGTSAASGAVSSSLAKFRSLFQGMTAPLSSATLVNAIIFASYGSFTRLWEDVFEGGKHDGGTFHGTMTSEGAVFIERGEHGLHEFVKHHDEDHDVRDVDGGPSSRSLNSEERRASSRQVRAPTTECYDPPSTSNASTRNDDGGIRPNQDYTKIFACGAAAGTVQAFVICPMEHVKCRLQVDTARRRGGRGGGGGSDRVKRHGLFRGLYRGMSVTLWRETPAFGMYFATYDTIKDRVENLLEEKDMDHPIPSHAHAWAASALAGGISGAWTWVIIYPFDVIKTHIQTSPLDEHSRKGMWTVGRELVRERGWRYMFRGLGITVCRAFPVNAIIFPTYEAVLLQLGDGVHQSMHDLVAGGVAGSVSVVVGHPFDTMKVRAQASSGIDDVGVGRGAAANQPTSSSQSTSSSSSSSLRSLFRGVAAPLSTAALFNAVVFASFGSFTRLWEDAFEGGGGDSRRSSRGTVTADGGVFIERGGGGGGGMRREARHRRGRLAEGVEGEMMNSPSYRGRTGSDFESLRGESLLAERRRQQGQTTMTMTTERVGEAMERPFGRFDGVAVGGDEISESGEDQRHSLKVLACGMAAGMVQSIFLCPMEHVKCRLQVDTHRRHRGAVDLCVSIVREHGVLGLNRGMGATLWREAPSFGLYFASYDLAKERVEGLLGGANGDTAVEGGGEDDRAIPSQAHAYVASAFAGGISGALAWLVTYPFDVIKTQIQTSPIDGRYARMGTWAVGHELVQRHGWRHLFRGLGITLVGAIPVNAVIFPTYEWVISQLEEG</sequence>
<keyword evidence="6 11" id="KW-1133">Transmembrane helix</keyword>
<dbReference type="PANTHER" id="PTHR45624:SF10">
    <property type="entry name" value="SLC (SOLUTE CARRIER) HOMOLOG"/>
    <property type="match status" value="1"/>
</dbReference>
<feature type="region of interest" description="Disordered" evidence="10">
    <location>
        <begin position="556"/>
        <end position="598"/>
    </location>
</feature>
<dbReference type="Proteomes" id="UP001530377">
    <property type="component" value="Unassembled WGS sequence"/>
</dbReference>
<keyword evidence="7" id="KW-0496">Mitochondrion</keyword>
<evidence type="ECO:0000256" key="8">
    <source>
        <dbReference type="ARBA" id="ARBA00023136"/>
    </source>
</evidence>
<reference evidence="12 13" key="1">
    <citation type="submission" date="2024-10" db="EMBL/GenBank/DDBJ databases">
        <title>Updated reference genomes for cyclostephanoid diatoms.</title>
        <authorList>
            <person name="Roberts W.R."/>
            <person name="Alverson A.J."/>
        </authorList>
    </citation>
    <scope>NUCLEOTIDE SEQUENCE [LARGE SCALE GENOMIC DNA]</scope>
    <source>
        <strain evidence="12 13">AJA228-03</strain>
    </source>
</reference>
<evidence type="ECO:0000313" key="12">
    <source>
        <dbReference type="EMBL" id="KAL3809234.1"/>
    </source>
</evidence>
<protein>
    <recommendedName>
        <fullName evidence="14">Mitochondrial carrier protein</fullName>
    </recommendedName>
</protein>
<evidence type="ECO:0000256" key="9">
    <source>
        <dbReference type="PROSITE-ProRule" id="PRU00282"/>
    </source>
</evidence>
<name>A0ABD3R928_9STRA</name>
<evidence type="ECO:0000256" key="2">
    <source>
        <dbReference type="ARBA" id="ARBA00006375"/>
    </source>
</evidence>
<dbReference type="InterPro" id="IPR023395">
    <property type="entry name" value="MCP_dom_sf"/>
</dbReference>
<comment type="caution">
    <text evidence="12">The sequence shown here is derived from an EMBL/GenBank/DDBJ whole genome shotgun (WGS) entry which is preliminary data.</text>
</comment>
<evidence type="ECO:0000256" key="7">
    <source>
        <dbReference type="ARBA" id="ARBA00023128"/>
    </source>
</evidence>
<organism evidence="12 13">
    <name type="scientific">Cyclostephanos tholiformis</name>
    <dbReference type="NCBI Taxonomy" id="382380"/>
    <lineage>
        <taxon>Eukaryota</taxon>
        <taxon>Sar</taxon>
        <taxon>Stramenopiles</taxon>
        <taxon>Ochrophyta</taxon>
        <taxon>Bacillariophyta</taxon>
        <taxon>Coscinodiscophyceae</taxon>
        <taxon>Thalassiosirophycidae</taxon>
        <taxon>Stephanodiscales</taxon>
        <taxon>Stephanodiscaceae</taxon>
        <taxon>Cyclostephanos</taxon>
    </lineage>
</organism>
<dbReference type="SUPFAM" id="SSF103506">
    <property type="entry name" value="Mitochondrial carrier"/>
    <property type="match status" value="3"/>
</dbReference>
<comment type="subcellular location">
    <subcellularLocation>
        <location evidence="1">Mitochondrion membrane</location>
        <topology evidence="1">Multi-pass membrane protein</topology>
    </subcellularLocation>
</comment>
<dbReference type="PROSITE" id="PS50920">
    <property type="entry name" value="SOLCAR"/>
    <property type="match status" value="6"/>
</dbReference>
<accession>A0ABD3R928</accession>
<dbReference type="AlphaFoldDB" id="A0ABD3R928"/>
<evidence type="ECO:0000256" key="11">
    <source>
        <dbReference type="SAM" id="Phobius"/>
    </source>
</evidence>
<evidence type="ECO:0008006" key="14">
    <source>
        <dbReference type="Google" id="ProtNLM"/>
    </source>
</evidence>
<evidence type="ECO:0000256" key="4">
    <source>
        <dbReference type="ARBA" id="ARBA00022692"/>
    </source>
</evidence>
<dbReference type="InterPro" id="IPR050567">
    <property type="entry name" value="Mitochondrial_Carrier"/>
</dbReference>
<keyword evidence="13" id="KW-1185">Reference proteome</keyword>
<feature type="repeat" description="Solcar" evidence="9">
    <location>
        <begin position="454"/>
        <end position="550"/>
    </location>
</feature>
<feature type="repeat" description="Solcar" evidence="9">
    <location>
        <begin position="61"/>
        <end position="155"/>
    </location>
</feature>
<feature type="repeat" description="Solcar" evidence="9">
    <location>
        <begin position="792"/>
        <end position="880"/>
    </location>
</feature>
<evidence type="ECO:0000256" key="6">
    <source>
        <dbReference type="ARBA" id="ARBA00022989"/>
    </source>
</evidence>
<dbReference type="Gene3D" id="1.50.40.10">
    <property type="entry name" value="Mitochondrial carrier domain"/>
    <property type="match status" value="4"/>
</dbReference>
<keyword evidence="3" id="KW-0813">Transport</keyword>
<evidence type="ECO:0000313" key="13">
    <source>
        <dbReference type="Proteomes" id="UP001530377"/>
    </source>
</evidence>
<keyword evidence="4 9" id="KW-0812">Transmembrane</keyword>
<feature type="transmembrane region" description="Helical" evidence="11">
    <location>
        <begin position="852"/>
        <end position="874"/>
    </location>
</feature>
<proteinExistence type="inferred from homology"/>
<feature type="region of interest" description="Disordered" evidence="10">
    <location>
        <begin position="493"/>
        <end position="516"/>
    </location>
</feature>
<dbReference type="GO" id="GO:0031966">
    <property type="term" value="C:mitochondrial membrane"/>
    <property type="evidence" value="ECO:0007669"/>
    <property type="project" value="UniProtKB-SubCell"/>
</dbReference>
<dbReference type="Pfam" id="PF00153">
    <property type="entry name" value="Mito_carr"/>
    <property type="match status" value="6"/>
</dbReference>
<dbReference type="EMBL" id="JALLPB020000427">
    <property type="protein sequence ID" value="KAL3809234.1"/>
    <property type="molecule type" value="Genomic_DNA"/>
</dbReference>
<feature type="compositionally biased region" description="Low complexity" evidence="10">
    <location>
        <begin position="505"/>
        <end position="516"/>
    </location>
</feature>
<gene>
    <name evidence="12" type="ORF">ACHAXA_005282</name>
</gene>
<comment type="similarity">
    <text evidence="2">Belongs to the mitochondrial carrier (TC 2.A.29) family.</text>
</comment>
<keyword evidence="8 9" id="KW-0472">Membrane</keyword>
<feature type="region of interest" description="Disordered" evidence="10">
    <location>
        <begin position="197"/>
        <end position="251"/>
    </location>
</feature>
<feature type="repeat" description="Solcar" evidence="9">
    <location>
        <begin position="678"/>
        <end position="763"/>
    </location>
</feature>
<keyword evidence="5" id="KW-0677">Repeat</keyword>
<feature type="transmembrane region" description="Helical" evidence="11">
    <location>
        <begin position="793"/>
        <end position="815"/>
    </location>
</feature>
<evidence type="ECO:0000256" key="5">
    <source>
        <dbReference type="ARBA" id="ARBA00022737"/>
    </source>
</evidence>
<evidence type="ECO:0000256" key="1">
    <source>
        <dbReference type="ARBA" id="ARBA00004225"/>
    </source>
</evidence>
<feature type="repeat" description="Solcar" evidence="9">
    <location>
        <begin position="361"/>
        <end position="448"/>
    </location>
</feature>
<dbReference type="InterPro" id="IPR018108">
    <property type="entry name" value="MCP_transmembrane"/>
</dbReference>
<dbReference type="PANTHER" id="PTHR45624">
    <property type="entry name" value="MITOCHONDRIAL BASIC AMINO ACIDS TRANSPORTER-RELATED"/>
    <property type="match status" value="1"/>
</dbReference>
<feature type="repeat" description="Solcar" evidence="9">
    <location>
        <begin position="255"/>
        <end position="342"/>
    </location>
</feature>
<feature type="region of interest" description="Disordered" evidence="10">
    <location>
        <begin position="27"/>
        <end position="56"/>
    </location>
</feature>